<comment type="subcellular location">
    <subcellularLocation>
        <location evidence="7">Cytoplasm</location>
    </subcellularLocation>
</comment>
<dbReference type="PANTHER" id="PTHR10889">
    <property type="entry name" value="DEOXYRIBOSE-PHOSPHATE ALDOLASE"/>
    <property type="match status" value="1"/>
</dbReference>
<comment type="pathway">
    <text evidence="7">Carbohydrate degradation; 2-deoxy-D-ribose 1-phosphate degradation; D-glyceraldehyde 3-phosphate and acetaldehyde from 2-deoxy-alpha-D-ribose 1-phosphate: step 2/2.</text>
</comment>
<evidence type="ECO:0000256" key="5">
    <source>
        <dbReference type="ARBA" id="ARBA00048791"/>
    </source>
</evidence>
<keyword evidence="3 7" id="KW-0456">Lyase</keyword>
<dbReference type="CDD" id="cd00959">
    <property type="entry name" value="DeoC"/>
    <property type="match status" value="1"/>
</dbReference>
<keyword evidence="2 7" id="KW-0963">Cytoplasm</keyword>
<dbReference type="GO" id="GO:0005737">
    <property type="term" value="C:cytoplasm"/>
    <property type="evidence" value="ECO:0007669"/>
    <property type="project" value="UniProtKB-SubCell"/>
</dbReference>
<dbReference type="KEGG" id="tta:Theth_0829"/>
<evidence type="ECO:0000313" key="8">
    <source>
        <dbReference type="EMBL" id="AEH50913.1"/>
    </source>
</evidence>
<dbReference type="HOGENOM" id="CLU_053595_0_1_0"/>
<dbReference type="UniPathway" id="UPA00002">
    <property type="reaction ID" value="UER00468"/>
</dbReference>
<dbReference type="InterPro" id="IPR028581">
    <property type="entry name" value="DeoC_typeI"/>
</dbReference>
<dbReference type="OrthoDB" id="9778711at2"/>
<proteinExistence type="inferred from homology"/>
<dbReference type="FunFam" id="3.20.20.70:FF:000044">
    <property type="entry name" value="Deoxyribose-phosphate aldolase"/>
    <property type="match status" value="1"/>
</dbReference>
<dbReference type="GO" id="GO:0016052">
    <property type="term" value="P:carbohydrate catabolic process"/>
    <property type="evidence" value="ECO:0007669"/>
    <property type="project" value="TreeGrafter"/>
</dbReference>
<dbReference type="RefSeq" id="WP_013932135.1">
    <property type="nucleotide sequence ID" value="NC_015707.1"/>
</dbReference>
<name>F7YY92_9THEM</name>
<dbReference type="STRING" id="688269.Theth_0829"/>
<keyword evidence="9" id="KW-1185">Reference proteome</keyword>
<evidence type="ECO:0000313" key="9">
    <source>
        <dbReference type="Proteomes" id="UP000006804"/>
    </source>
</evidence>
<comment type="similarity">
    <text evidence="1 7">Belongs to the DeoC/FbaB aldolase family. DeoC type 1 subfamily.</text>
</comment>
<sequence>MNFEKMIEEKLEAYRTNYKFEIEQDKIVSKDQIRSKIEHTLLKPTASPEDVERLCNEALEHKFFGVCVNPCYAELTVEKLRGTGIKVVSVVGFPLGASTPSIKAKEAEELVKIGVDEIDMVLNIGMLKSKKWEYVYEEISQVVEASKPAPVKVIIETCYLTLEEKIAACLISELAKAAFVKTSTGFGPEGAKVEDVHLMKWCVPNLGVKASGGIRTFKQACQMVLAGADRIGTSQGVQLILQEV</sequence>
<dbReference type="GO" id="GO:0009264">
    <property type="term" value="P:deoxyribonucleotide catabolic process"/>
    <property type="evidence" value="ECO:0007669"/>
    <property type="project" value="UniProtKB-UniRule"/>
</dbReference>
<feature type="active site" description="Proton donor/acceptor" evidence="7">
    <location>
        <position position="209"/>
    </location>
</feature>
<evidence type="ECO:0000256" key="1">
    <source>
        <dbReference type="ARBA" id="ARBA00010936"/>
    </source>
</evidence>
<feature type="active site" description="Proton donor/acceptor" evidence="7">
    <location>
        <position position="119"/>
    </location>
</feature>
<comment type="catalytic activity">
    <reaction evidence="5 7">
        <text>2-deoxy-D-ribose 5-phosphate = D-glyceraldehyde 3-phosphate + acetaldehyde</text>
        <dbReference type="Rhea" id="RHEA:12821"/>
        <dbReference type="ChEBI" id="CHEBI:15343"/>
        <dbReference type="ChEBI" id="CHEBI:59776"/>
        <dbReference type="ChEBI" id="CHEBI:62877"/>
        <dbReference type="EC" id="4.1.2.4"/>
    </reaction>
</comment>
<dbReference type="Pfam" id="PF01791">
    <property type="entry name" value="DeoC"/>
    <property type="match status" value="1"/>
</dbReference>
<dbReference type="GO" id="GO:0004139">
    <property type="term" value="F:deoxyribose-phosphate aldolase activity"/>
    <property type="evidence" value="ECO:0007669"/>
    <property type="project" value="UniProtKB-UniRule"/>
</dbReference>
<gene>
    <name evidence="7" type="primary">deoC</name>
    <name evidence="8" type="ORF">Theth_0829</name>
</gene>
<dbReference type="GO" id="GO:0006018">
    <property type="term" value="P:2-deoxyribose 1-phosphate catabolic process"/>
    <property type="evidence" value="ECO:0007669"/>
    <property type="project" value="UniProtKB-UniRule"/>
</dbReference>
<dbReference type="SMART" id="SM01133">
    <property type="entry name" value="DeoC"/>
    <property type="match status" value="1"/>
</dbReference>
<reference evidence="8 9" key="1">
    <citation type="submission" date="2010-11" db="EMBL/GenBank/DDBJ databases">
        <title>The complete genome of Thermotoga thermarum DSM 5069.</title>
        <authorList>
            <consortium name="US DOE Joint Genome Institute (JGI-PGF)"/>
            <person name="Lucas S."/>
            <person name="Copeland A."/>
            <person name="Lapidus A."/>
            <person name="Bruce D."/>
            <person name="Goodwin L."/>
            <person name="Pitluck S."/>
            <person name="Kyrpides N."/>
            <person name="Mavromatis K."/>
            <person name="Ivanova N."/>
            <person name="Zeytun A."/>
            <person name="Brettin T."/>
            <person name="Detter J.C."/>
            <person name="Tapia R."/>
            <person name="Han C."/>
            <person name="Land M."/>
            <person name="Hauser L."/>
            <person name="Markowitz V."/>
            <person name="Cheng J.-F."/>
            <person name="Hugenholtz P."/>
            <person name="Woyke T."/>
            <person name="Wu D."/>
            <person name="Spring S."/>
            <person name="Schroeder M."/>
            <person name="Brambilla E."/>
            <person name="Klenk H.-P."/>
            <person name="Eisen J.A."/>
        </authorList>
    </citation>
    <scope>NUCLEOTIDE SEQUENCE [LARGE SCALE GENOMIC DNA]</scope>
    <source>
        <strain evidence="8 9">DSM 5069</strain>
    </source>
</reference>
<dbReference type="EC" id="4.1.2.4" evidence="7"/>
<dbReference type="SUPFAM" id="SSF51569">
    <property type="entry name" value="Aldolase"/>
    <property type="match status" value="1"/>
</dbReference>
<accession>F7YY92</accession>
<protein>
    <recommendedName>
        <fullName evidence="7">Deoxyribose-phosphate aldolase</fullName>
        <shortName evidence="7">DERA</shortName>
        <ecNumber evidence="7">4.1.2.4</ecNumber>
    </recommendedName>
    <alternativeName>
        <fullName evidence="7">2-deoxy-D-ribose 5-phosphate aldolase</fullName>
    </alternativeName>
    <alternativeName>
        <fullName evidence="7">Phosphodeoxyriboaldolase</fullName>
        <shortName evidence="7">Deoxyriboaldolase</shortName>
    </alternativeName>
</protein>
<dbReference type="InterPro" id="IPR002915">
    <property type="entry name" value="DeoC/FbaB/LacD_aldolase"/>
</dbReference>
<evidence type="ECO:0000256" key="2">
    <source>
        <dbReference type="ARBA" id="ARBA00022490"/>
    </source>
</evidence>
<dbReference type="InterPro" id="IPR013785">
    <property type="entry name" value="Aldolase_TIM"/>
</dbReference>
<dbReference type="Proteomes" id="UP000006804">
    <property type="component" value="Chromosome"/>
</dbReference>
<dbReference type="PATRIC" id="fig|688269.3.peg.853"/>
<feature type="active site" description="Schiff-base intermediate with acetaldehyde" evidence="7">
    <location>
        <position position="181"/>
    </location>
</feature>
<dbReference type="Gene3D" id="3.20.20.70">
    <property type="entry name" value="Aldolase class I"/>
    <property type="match status" value="1"/>
</dbReference>
<evidence type="ECO:0000256" key="4">
    <source>
        <dbReference type="ARBA" id="ARBA00023270"/>
    </source>
</evidence>
<evidence type="ECO:0000256" key="3">
    <source>
        <dbReference type="ARBA" id="ARBA00023239"/>
    </source>
</evidence>
<dbReference type="PIRSF" id="PIRSF001357">
    <property type="entry name" value="DeoC"/>
    <property type="match status" value="1"/>
</dbReference>
<comment type="function">
    <text evidence="6 7">Catalyzes a reversible aldol reaction between acetaldehyde and D-glyceraldehyde 3-phosphate to generate 2-deoxy-D-ribose 5-phosphate.</text>
</comment>
<dbReference type="eggNOG" id="COG0274">
    <property type="taxonomic scope" value="Bacteria"/>
</dbReference>
<dbReference type="HAMAP" id="MF_00114">
    <property type="entry name" value="DeoC_type1"/>
    <property type="match status" value="1"/>
</dbReference>
<dbReference type="InterPro" id="IPR011343">
    <property type="entry name" value="DeoC"/>
</dbReference>
<organism evidence="8 9">
    <name type="scientific">Pseudothermotoga thermarum DSM 5069</name>
    <dbReference type="NCBI Taxonomy" id="688269"/>
    <lineage>
        <taxon>Bacteria</taxon>
        <taxon>Thermotogati</taxon>
        <taxon>Thermotogota</taxon>
        <taxon>Thermotogae</taxon>
        <taxon>Thermotogales</taxon>
        <taxon>Thermotogaceae</taxon>
        <taxon>Pseudothermotoga</taxon>
    </lineage>
</organism>
<evidence type="ECO:0000256" key="7">
    <source>
        <dbReference type="HAMAP-Rule" id="MF_00114"/>
    </source>
</evidence>
<dbReference type="AlphaFoldDB" id="F7YY92"/>
<dbReference type="EMBL" id="CP002351">
    <property type="protein sequence ID" value="AEH50913.1"/>
    <property type="molecule type" value="Genomic_DNA"/>
</dbReference>
<dbReference type="NCBIfam" id="TIGR00126">
    <property type="entry name" value="deoC"/>
    <property type="match status" value="1"/>
</dbReference>
<dbReference type="PANTHER" id="PTHR10889:SF1">
    <property type="entry name" value="DEOXYRIBOSE-PHOSPHATE ALDOLASE"/>
    <property type="match status" value="1"/>
</dbReference>
<evidence type="ECO:0000256" key="6">
    <source>
        <dbReference type="ARBA" id="ARBA00056337"/>
    </source>
</evidence>
<keyword evidence="4 7" id="KW-0704">Schiff base</keyword>